<evidence type="ECO:0000313" key="4">
    <source>
        <dbReference type="Proteomes" id="UP000694888"/>
    </source>
</evidence>
<dbReference type="RefSeq" id="XP_005105164.1">
    <property type="nucleotide sequence ID" value="XM_005105107.3"/>
</dbReference>
<proteinExistence type="predicted"/>
<dbReference type="CDD" id="cd14353">
    <property type="entry name" value="UBA_FAF"/>
    <property type="match status" value="1"/>
</dbReference>
<sequence length="677" mass="77103">MAESRDQTLIDFQAVTGIDDFDLCTNILTQHDWNLERAVNSIMGFGPPEGSGFEADEVGPSPGEHDFEDPSSLRSERLEGFGVHVRPSDHGASDMASGPSYSSSPLNFSSRMINFNVEYRDKNTSVVLPDNETVGRIKEVLESELGIPRDKQELKGLVKRKVDDSTILRDLFLPRDNSLYLLTPEITNPTVNKPPQQEGEGTSQGLEAEREYLLKISFKDGSRYRHFSVKFDCNKTVRDVKQSLTTLTDVPVRHQQWTGWTRPVLDQDKLFACGLNYPTHDLEMTKSEPSSSSTPRAPDLEEMEVDSDDEDYTGLENYSLEEDLFSQEEPRHSRRIEPLMSDGVEDDKLALEQFTTEFTNRYGEIHPQFFIGSLDDAIQESLSVRAADRKLLAVYLHHDSSIFSNVFCSQLLCAEGIVHYLSVHFLTWAWDLTSPDNTARFLQAATRHFGSLAASQMRNYTPDQLPCLLLISRAKATNEVIAAIQGHVTLDEMMTRLIHAVEVYQEQKEADINEEKEREARERIKQEQDEAYQESLAADRKKAEALKEEEVKRQEERAREMEKQKKVEDQKKEDELKKEAISKSVAKSVPDEPVAGSSDKVSNLRFRVMGGEMITRRFYAHNCVGDILNFLTSKGFHTEDYKVLTTFPRRDISTLDKSQSLESCKLYPQETLILEER</sequence>
<keyword evidence="4" id="KW-1185">Reference proteome</keyword>
<dbReference type="SMART" id="SM00594">
    <property type="entry name" value="UAS"/>
    <property type="match status" value="1"/>
</dbReference>
<dbReference type="Proteomes" id="UP000694888">
    <property type="component" value="Unplaced"/>
</dbReference>
<feature type="compositionally biased region" description="Basic and acidic residues" evidence="1">
    <location>
        <begin position="537"/>
        <end position="579"/>
    </location>
</feature>
<dbReference type="SMART" id="SM00166">
    <property type="entry name" value="UBX"/>
    <property type="match status" value="1"/>
</dbReference>
<dbReference type="Gene3D" id="3.10.20.90">
    <property type="entry name" value="Phosphatidylinositol 3-kinase Catalytic Subunit, Chain A, domain 1"/>
    <property type="match status" value="3"/>
</dbReference>
<feature type="region of interest" description="Disordered" evidence="1">
    <location>
        <begin position="186"/>
        <end position="205"/>
    </location>
</feature>
<dbReference type="InterPro" id="IPR050730">
    <property type="entry name" value="UBX_domain-protein"/>
</dbReference>
<feature type="region of interest" description="Disordered" evidence="1">
    <location>
        <begin position="509"/>
        <end position="579"/>
    </location>
</feature>
<dbReference type="Pfam" id="PF21021">
    <property type="entry name" value="FAF1"/>
    <property type="match status" value="1"/>
</dbReference>
<feature type="region of interest" description="Disordered" evidence="1">
    <location>
        <begin position="281"/>
        <end position="308"/>
    </location>
</feature>
<dbReference type="PANTHER" id="PTHR23322:SF96">
    <property type="entry name" value="FAS-ASSOCIATED FACTOR 1"/>
    <property type="match status" value="1"/>
</dbReference>
<dbReference type="InterPro" id="IPR006577">
    <property type="entry name" value="UAS"/>
</dbReference>
<dbReference type="InterPro" id="IPR029071">
    <property type="entry name" value="Ubiquitin-like_domsf"/>
</dbReference>
<dbReference type="CDD" id="cd01771">
    <property type="entry name" value="UBX_UBXN3A"/>
    <property type="match status" value="1"/>
</dbReference>
<evidence type="ECO:0000259" key="3">
    <source>
        <dbReference type="PROSITE" id="PS50053"/>
    </source>
</evidence>
<dbReference type="InterPro" id="IPR001012">
    <property type="entry name" value="UBX_dom"/>
</dbReference>
<dbReference type="InterPro" id="IPR000626">
    <property type="entry name" value="Ubiquitin-like_dom"/>
</dbReference>
<feature type="domain" description="Ubiquitin-like" evidence="3">
    <location>
        <begin position="113"/>
        <end position="182"/>
    </location>
</feature>
<dbReference type="SUPFAM" id="SSF52833">
    <property type="entry name" value="Thioredoxin-like"/>
    <property type="match status" value="1"/>
</dbReference>
<dbReference type="SUPFAM" id="SSF54236">
    <property type="entry name" value="Ubiquitin-like"/>
    <property type="match status" value="3"/>
</dbReference>
<dbReference type="InterPro" id="IPR049483">
    <property type="entry name" value="FAF1_2-like_UAS"/>
</dbReference>
<evidence type="ECO:0000313" key="5">
    <source>
        <dbReference type="RefSeq" id="XP_005105164.1"/>
    </source>
</evidence>
<dbReference type="CDD" id="cd17129">
    <property type="entry name" value="Ubl1_FAF1"/>
    <property type="match status" value="1"/>
</dbReference>
<dbReference type="Pfam" id="PF00789">
    <property type="entry name" value="UBX"/>
    <property type="match status" value="1"/>
</dbReference>
<organism evidence="4 5">
    <name type="scientific">Aplysia californica</name>
    <name type="common">California sea hare</name>
    <dbReference type="NCBI Taxonomy" id="6500"/>
    <lineage>
        <taxon>Eukaryota</taxon>
        <taxon>Metazoa</taxon>
        <taxon>Spiralia</taxon>
        <taxon>Lophotrochozoa</taxon>
        <taxon>Mollusca</taxon>
        <taxon>Gastropoda</taxon>
        <taxon>Heterobranchia</taxon>
        <taxon>Euthyneura</taxon>
        <taxon>Tectipleura</taxon>
        <taxon>Aplysiida</taxon>
        <taxon>Aplysioidea</taxon>
        <taxon>Aplysiidae</taxon>
        <taxon>Aplysia</taxon>
    </lineage>
</organism>
<gene>
    <name evidence="5" type="primary">LOC101859264</name>
</gene>
<dbReference type="PROSITE" id="PS50053">
    <property type="entry name" value="UBIQUITIN_2"/>
    <property type="match status" value="1"/>
</dbReference>
<name>A0ABM0JZF7_APLCA</name>
<accession>A0ABM0JZF7</accession>
<feature type="domain" description="UBX" evidence="2">
    <location>
        <begin position="597"/>
        <end position="674"/>
    </location>
</feature>
<dbReference type="Gene3D" id="1.10.8.10">
    <property type="entry name" value="DNA helicase RuvA subunit, C-terminal domain"/>
    <property type="match status" value="1"/>
</dbReference>
<dbReference type="InterPro" id="IPR036249">
    <property type="entry name" value="Thioredoxin-like_sf"/>
</dbReference>
<dbReference type="InterPro" id="IPR033043">
    <property type="entry name" value="FAF1-like_UBX"/>
</dbReference>
<dbReference type="Gene3D" id="3.40.30.10">
    <property type="entry name" value="Glutaredoxin"/>
    <property type="match status" value="1"/>
</dbReference>
<evidence type="ECO:0000259" key="2">
    <source>
        <dbReference type="PROSITE" id="PS50033"/>
    </source>
</evidence>
<dbReference type="GeneID" id="101859264"/>
<dbReference type="Pfam" id="PF14555">
    <property type="entry name" value="UBA_4"/>
    <property type="match status" value="1"/>
</dbReference>
<dbReference type="PANTHER" id="PTHR23322">
    <property type="entry name" value="FAS-ASSOCIATED PROTEIN"/>
    <property type="match status" value="1"/>
</dbReference>
<feature type="compositionally biased region" description="Basic and acidic residues" evidence="1">
    <location>
        <begin position="509"/>
        <end position="528"/>
    </location>
</feature>
<reference evidence="5" key="1">
    <citation type="submission" date="2025-08" db="UniProtKB">
        <authorList>
            <consortium name="RefSeq"/>
        </authorList>
    </citation>
    <scope>IDENTIFICATION</scope>
</reference>
<evidence type="ECO:0000256" key="1">
    <source>
        <dbReference type="SAM" id="MobiDB-lite"/>
    </source>
</evidence>
<protein>
    <submittedName>
        <fullName evidence="5">FAS-associated factor 1</fullName>
    </submittedName>
</protein>
<feature type="region of interest" description="Disordered" evidence="1">
    <location>
        <begin position="46"/>
        <end position="71"/>
    </location>
</feature>
<dbReference type="PROSITE" id="PS50033">
    <property type="entry name" value="UBX"/>
    <property type="match status" value="1"/>
</dbReference>